<evidence type="ECO:0000256" key="7">
    <source>
        <dbReference type="ARBA" id="ARBA00023004"/>
    </source>
</evidence>
<feature type="signal peptide" evidence="13">
    <location>
        <begin position="1"/>
        <end position="20"/>
    </location>
</feature>
<evidence type="ECO:0000256" key="12">
    <source>
        <dbReference type="SAM" id="Phobius"/>
    </source>
</evidence>
<keyword evidence="5 13" id="KW-0732">Signal</keyword>
<feature type="domain" description="Cytochrome c" evidence="14">
    <location>
        <begin position="310"/>
        <end position="408"/>
    </location>
</feature>
<gene>
    <name evidence="15" type="ORF">H7F51_07890</name>
</gene>
<evidence type="ECO:0000256" key="6">
    <source>
        <dbReference type="ARBA" id="ARBA00022737"/>
    </source>
</evidence>
<keyword evidence="4 10" id="KW-0479">Metal-binding</keyword>
<dbReference type="GO" id="GO:0020037">
    <property type="term" value="F:heme binding"/>
    <property type="evidence" value="ECO:0007669"/>
    <property type="project" value="InterPro"/>
</dbReference>
<feature type="binding site" description="covalent" evidence="9">
    <location>
        <position position="190"/>
    </location>
    <ligand>
        <name>heme c</name>
        <dbReference type="ChEBI" id="CHEBI:61717"/>
        <label>2</label>
    </ligand>
</feature>
<evidence type="ECO:0000313" key="16">
    <source>
        <dbReference type="Proteomes" id="UP000566813"/>
    </source>
</evidence>
<dbReference type="InterPro" id="IPR009056">
    <property type="entry name" value="Cyt_c-like_dom"/>
</dbReference>
<keyword evidence="16" id="KW-1185">Reference proteome</keyword>
<evidence type="ECO:0000256" key="5">
    <source>
        <dbReference type="ARBA" id="ARBA00022729"/>
    </source>
</evidence>
<dbReference type="RefSeq" id="WP_185663698.1">
    <property type="nucleotide sequence ID" value="NZ_JACLAW010000005.1"/>
</dbReference>
<dbReference type="PIRSF" id="PIRSF000018">
    <property type="entry name" value="Mb_ADH_cyt_c"/>
    <property type="match status" value="1"/>
</dbReference>
<dbReference type="GO" id="GO:0005886">
    <property type="term" value="C:plasma membrane"/>
    <property type="evidence" value="ECO:0007669"/>
    <property type="project" value="UniProtKB-SubCell"/>
</dbReference>
<reference evidence="15 16" key="1">
    <citation type="submission" date="2020-08" db="EMBL/GenBank/DDBJ databases">
        <title>The genome sequence of type strain Novosphingobium flavum NBRC 111647.</title>
        <authorList>
            <person name="Liu Y."/>
        </authorList>
    </citation>
    <scope>NUCLEOTIDE SEQUENCE [LARGE SCALE GENOMIC DNA]</scope>
    <source>
        <strain evidence="15 16">NBRC 111647</strain>
    </source>
</reference>
<proteinExistence type="predicted"/>
<dbReference type="GO" id="GO:0009055">
    <property type="term" value="F:electron transfer activity"/>
    <property type="evidence" value="ECO:0007669"/>
    <property type="project" value="InterPro"/>
</dbReference>
<dbReference type="Pfam" id="PF00034">
    <property type="entry name" value="Cytochrom_C"/>
    <property type="match status" value="2"/>
</dbReference>
<dbReference type="Proteomes" id="UP000566813">
    <property type="component" value="Unassembled WGS sequence"/>
</dbReference>
<feature type="domain" description="Cytochrome c" evidence="14">
    <location>
        <begin position="172"/>
        <end position="281"/>
    </location>
</feature>
<comment type="subcellular location">
    <subcellularLocation>
        <location evidence="1">Cell membrane</location>
    </subcellularLocation>
</comment>
<evidence type="ECO:0000256" key="2">
    <source>
        <dbReference type="ARBA" id="ARBA00022475"/>
    </source>
</evidence>
<feature type="binding site" description="axial binding residue" evidence="10">
    <location>
        <position position="45"/>
    </location>
    <ligand>
        <name>heme c</name>
        <dbReference type="ChEBI" id="CHEBI:61717"/>
        <label>1</label>
    </ligand>
    <ligandPart>
        <name>Fe</name>
        <dbReference type="ChEBI" id="CHEBI:18248"/>
    </ligandPart>
</feature>
<dbReference type="AlphaFoldDB" id="A0A7X1FRE5"/>
<feature type="binding site" description="covalent" evidence="9">
    <location>
        <position position="323"/>
    </location>
    <ligand>
        <name>heme c</name>
        <dbReference type="ChEBI" id="CHEBI:61717"/>
        <label>3</label>
    </ligand>
</feature>
<keyword evidence="2" id="KW-1003">Cell membrane</keyword>
<evidence type="ECO:0000256" key="3">
    <source>
        <dbReference type="ARBA" id="ARBA00022617"/>
    </source>
</evidence>
<feature type="binding site" description="axial binding residue" evidence="10">
    <location>
        <position position="327"/>
    </location>
    <ligand>
        <name>heme c</name>
        <dbReference type="ChEBI" id="CHEBI:61717"/>
        <label>3</label>
    </ligand>
    <ligandPart>
        <name>Fe</name>
        <dbReference type="ChEBI" id="CHEBI:18248"/>
    </ligandPart>
</feature>
<protein>
    <submittedName>
        <fullName evidence="15">Cytochrome c</fullName>
    </submittedName>
</protein>
<evidence type="ECO:0000256" key="10">
    <source>
        <dbReference type="PIRSR" id="PIRSR000018-51"/>
    </source>
</evidence>
<keyword evidence="12" id="KW-0812">Transmembrane</keyword>
<dbReference type="Gene3D" id="1.10.760.10">
    <property type="entry name" value="Cytochrome c-like domain"/>
    <property type="match status" value="2"/>
</dbReference>
<dbReference type="EMBL" id="JACLAW010000005">
    <property type="protein sequence ID" value="MBC2665439.1"/>
    <property type="molecule type" value="Genomic_DNA"/>
</dbReference>
<dbReference type="InterPro" id="IPR036909">
    <property type="entry name" value="Cyt_c-like_dom_sf"/>
</dbReference>
<keyword evidence="8 12" id="KW-0472">Membrane</keyword>
<dbReference type="GO" id="GO:0016614">
    <property type="term" value="F:oxidoreductase activity, acting on CH-OH group of donors"/>
    <property type="evidence" value="ECO:0007669"/>
    <property type="project" value="InterPro"/>
</dbReference>
<evidence type="ECO:0000256" key="13">
    <source>
        <dbReference type="SAM" id="SignalP"/>
    </source>
</evidence>
<comment type="caution">
    <text evidence="15">The sequence shown here is derived from an EMBL/GenBank/DDBJ whole genome shotgun (WGS) entry which is preliminary data.</text>
</comment>
<keyword evidence="7 10" id="KW-0408">Iron</keyword>
<feature type="chain" id="PRO_5031077745" evidence="13">
    <location>
        <begin position="21"/>
        <end position="470"/>
    </location>
</feature>
<keyword evidence="3 9" id="KW-0349">Heme</keyword>
<feature type="binding site" description="covalent" evidence="9">
    <location>
        <position position="326"/>
    </location>
    <ligand>
        <name>heme c</name>
        <dbReference type="ChEBI" id="CHEBI:61717"/>
        <label>3</label>
    </ligand>
</feature>
<dbReference type="InterPro" id="IPR051459">
    <property type="entry name" value="Cytochrome_c-type_DH"/>
</dbReference>
<organism evidence="15 16">
    <name type="scientific">Novosphingobium flavum</name>
    <dbReference type="NCBI Taxonomy" id="1778672"/>
    <lineage>
        <taxon>Bacteria</taxon>
        <taxon>Pseudomonadati</taxon>
        <taxon>Pseudomonadota</taxon>
        <taxon>Alphaproteobacteria</taxon>
        <taxon>Sphingomonadales</taxon>
        <taxon>Sphingomonadaceae</taxon>
        <taxon>Novosphingobium</taxon>
    </lineage>
</organism>
<feature type="binding site" description="covalent" evidence="9">
    <location>
        <position position="44"/>
    </location>
    <ligand>
        <name>heme c</name>
        <dbReference type="ChEBI" id="CHEBI:61717"/>
        <label>1</label>
    </ligand>
</feature>
<name>A0A7X1FRE5_9SPHN</name>
<dbReference type="PANTHER" id="PTHR35008:SF8">
    <property type="entry name" value="ALCOHOL DEHYDROGENASE CYTOCHROME C SUBUNIT"/>
    <property type="match status" value="1"/>
</dbReference>
<accession>A0A7X1FRE5</accession>
<evidence type="ECO:0000256" key="4">
    <source>
        <dbReference type="ARBA" id="ARBA00022723"/>
    </source>
</evidence>
<dbReference type="GO" id="GO:0005506">
    <property type="term" value="F:iron ion binding"/>
    <property type="evidence" value="ECO:0007669"/>
    <property type="project" value="InterPro"/>
</dbReference>
<feature type="region of interest" description="Disordered" evidence="11">
    <location>
        <begin position="281"/>
        <end position="302"/>
    </location>
</feature>
<evidence type="ECO:0000259" key="14">
    <source>
        <dbReference type="PROSITE" id="PS51007"/>
    </source>
</evidence>
<dbReference type="PANTHER" id="PTHR35008">
    <property type="entry name" value="BLL4482 PROTEIN-RELATED"/>
    <property type="match status" value="1"/>
</dbReference>
<evidence type="ECO:0000256" key="11">
    <source>
        <dbReference type="SAM" id="MobiDB-lite"/>
    </source>
</evidence>
<feature type="binding site" description="axial binding residue" evidence="10">
    <location>
        <position position="191"/>
    </location>
    <ligand>
        <name>heme c</name>
        <dbReference type="ChEBI" id="CHEBI:61717"/>
        <label>2</label>
    </ligand>
    <ligandPart>
        <name>Fe</name>
        <dbReference type="ChEBI" id="CHEBI:18248"/>
    </ligandPart>
</feature>
<feature type="binding site" description="covalent" evidence="9">
    <location>
        <position position="187"/>
    </location>
    <ligand>
        <name>heme c</name>
        <dbReference type="ChEBI" id="CHEBI:61717"/>
        <label>2</label>
    </ligand>
</feature>
<dbReference type="SUPFAM" id="SSF46626">
    <property type="entry name" value="Cytochrome c"/>
    <property type="match status" value="3"/>
</dbReference>
<evidence type="ECO:0000256" key="8">
    <source>
        <dbReference type="ARBA" id="ARBA00023136"/>
    </source>
</evidence>
<keyword evidence="12" id="KW-1133">Transmembrane helix</keyword>
<feature type="binding site" description="covalent" evidence="9">
    <location>
        <position position="41"/>
    </location>
    <ligand>
        <name>heme c</name>
        <dbReference type="ChEBI" id="CHEBI:61717"/>
        <label>1</label>
    </ligand>
</feature>
<evidence type="ECO:0000256" key="9">
    <source>
        <dbReference type="PIRSR" id="PIRSR000018-50"/>
    </source>
</evidence>
<keyword evidence="6" id="KW-0677">Repeat</keyword>
<dbReference type="PROSITE" id="PS51007">
    <property type="entry name" value="CYTC"/>
    <property type="match status" value="3"/>
</dbReference>
<feature type="domain" description="Cytochrome c" evidence="14">
    <location>
        <begin position="27"/>
        <end position="130"/>
    </location>
</feature>
<evidence type="ECO:0000313" key="15">
    <source>
        <dbReference type="EMBL" id="MBC2665439.1"/>
    </source>
</evidence>
<feature type="transmembrane region" description="Helical" evidence="12">
    <location>
        <begin position="434"/>
        <end position="454"/>
    </location>
</feature>
<dbReference type="InterPro" id="IPR014353">
    <property type="entry name" value="Membr-bd_ADH_cyt_c"/>
</dbReference>
<comment type="cofactor">
    <cofactor evidence="9">
        <name>heme c</name>
        <dbReference type="ChEBI" id="CHEBI:61717"/>
    </cofactor>
    <text evidence="9">Binds 3 heme c groups covalently per subunit.</text>
</comment>
<sequence length="470" mass="49383">MRAFLRVAAPLLVLSAPAFGQGGPSPALIGRGRILATAADCVACHTVEGQPAFAGGKAIATPFGTIHAPNITPDRETGIGAWSDAEFLRALHDGVGRAGEQLYPAFPYVQYTRLSDADVLAIKAYLFSLPPVRRTAPANDMLFPFGYRPLLRVWKWINFTPGRFAPEPGRGGEYNRGRYLAEALGHCNECHTPRTLTQGLDMSRNLAGGIVEGWQAFNITPDPVSGIGRWSREDIVTYLSSGRLPGRAVAGGPMGEVVGHSLRFLPREDLSAIAAYLEGQKPLRNPGDTAPRSGYGRPDPDRLSFSLGGNGLPTGRGLYVAACASCHGLDGRGTASVPGRPGFPGLVGNSALGAARADNAVLAIIHGVPARGGRGESFMPAFGAASRIGNALDDAQIALVANYVRAQFGNAAGSPVDATSVRRLRLENGGRSPLVVGVWAGMALIAGLAILFAARLVRRRARGNGAERMP</sequence>
<evidence type="ECO:0000256" key="1">
    <source>
        <dbReference type="ARBA" id="ARBA00004236"/>
    </source>
</evidence>